<dbReference type="AlphaFoldDB" id="A0A7M7N828"/>
<protein>
    <submittedName>
        <fullName evidence="3">Uncharacterized protein</fullName>
    </submittedName>
</protein>
<evidence type="ECO:0000313" key="3">
    <source>
        <dbReference type="EnsemblMetazoa" id="XP_030832392"/>
    </source>
</evidence>
<proteinExistence type="predicted"/>
<dbReference type="EnsemblMetazoa" id="XM_030976532">
    <property type="protein sequence ID" value="XP_030832392"/>
    <property type="gene ID" value="LOC100888896"/>
</dbReference>
<accession>A0A7M7N828</accession>
<reference evidence="3" key="2">
    <citation type="submission" date="2021-01" db="UniProtKB">
        <authorList>
            <consortium name="EnsemblMetazoa"/>
        </authorList>
    </citation>
    <scope>IDENTIFICATION</scope>
</reference>
<dbReference type="OrthoDB" id="10256523at2759"/>
<reference evidence="4" key="1">
    <citation type="submission" date="2015-02" db="EMBL/GenBank/DDBJ databases">
        <title>Genome sequencing for Strongylocentrotus purpuratus.</title>
        <authorList>
            <person name="Murali S."/>
            <person name="Liu Y."/>
            <person name="Vee V."/>
            <person name="English A."/>
            <person name="Wang M."/>
            <person name="Skinner E."/>
            <person name="Han Y."/>
            <person name="Muzny D.M."/>
            <person name="Worley K.C."/>
            <person name="Gibbs R.A."/>
        </authorList>
    </citation>
    <scope>NUCLEOTIDE SEQUENCE</scope>
</reference>
<feature type="coiled-coil region" evidence="1">
    <location>
        <begin position="38"/>
        <end position="72"/>
    </location>
</feature>
<feature type="compositionally biased region" description="Basic and acidic residues" evidence="2">
    <location>
        <begin position="484"/>
        <end position="495"/>
    </location>
</feature>
<keyword evidence="1" id="KW-0175">Coiled coil</keyword>
<dbReference type="InParanoid" id="A0A7M7N828"/>
<evidence type="ECO:0000256" key="2">
    <source>
        <dbReference type="SAM" id="MobiDB-lite"/>
    </source>
</evidence>
<dbReference type="GeneID" id="100888896"/>
<dbReference type="Proteomes" id="UP000007110">
    <property type="component" value="Unassembled WGS sequence"/>
</dbReference>
<evidence type="ECO:0000313" key="4">
    <source>
        <dbReference type="Proteomes" id="UP000007110"/>
    </source>
</evidence>
<dbReference type="OMA" id="FISYTPY"/>
<sequence>MAGESRTRGRNLITGRLKNEEGFTKEGPINHDSGKASVIQLDRELKALKEENTKLQNDLDNVKSIYDQLVTEGPVEQYGERRVNLLKAQVIQLERQVLMQAEALSSRSGVLFEVENNLQTIADNFRELLASKTKGPSVQVQRSQITTMIETAESARLRLYKNLEINNQEKLEQPLIFTGLYAKPKPHRYDNKPVDIMDVCSGKIEHLNLKHVAKLESKLFTLNQQLNSLHQSLKTCWSPDSHALQQAANHHLPSAVNHRLSSLLNDTERQLVECCQDLVSLSILVPAAPWPLLTKSVIPEIKTDDVMTALPTFPRNKQQQVKSVIDAVIKASNYARRVSKMEAKACVEELRFHQALYDVQFKYMASLYAAVREAYMMFEDSIQKTLCGPMKEVLSSFEKLKQTASEEALREFLTDFKLHKSQLETAVDGLTQTQGQGAEAISEHGQQFLEAVKTEAERSAEERDRLAEELEEVKRIRDQHLKEGMDVLRVSKPEDSEPAVSGGNEAMDNGEKKS</sequence>
<dbReference type="RefSeq" id="XP_030832392.1">
    <property type="nucleotide sequence ID" value="XM_030976532.1"/>
</dbReference>
<organism evidence="3 4">
    <name type="scientific">Strongylocentrotus purpuratus</name>
    <name type="common">Purple sea urchin</name>
    <dbReference type="NCBI Taxonomy" id="7668"/>
    <lineage>
        <taxon>Eukaryota</taxon>
        <taxon>Metazoa</taxon>
        <taxon>Echinodermata</taxon>
        <taxon>Eleutherozoa</taxon>
        <taxon>Echinozoa</taxon>
        <taxon>Echinoidea</taxon>
        <taxon>Euechinoidea</taxon>
        <taxon>Echinacea</taxon>
        <taxon>Camarodonta</taxon>
        <taxon>Echinidea</taxon>
        <taxon>Strongylocentrotidae</taxon>
        <taxon>Strongylocentrotus</taxon>
    </lineage>
</organism>
<dbReference type="KEGG" id="spu:100888896"/>
<keyword evidence="4" id="KW-1185">Reference proteome</keyword>
<feature type="region of interest" description="Disordered" evidence="2">
    <location>
        <begin position="484"/>
        <end position="514"/>
    </location>
</feature>
<evidence type="ECO:0000256" key="1">
    <source>
        <dbReference type="SAM" id="Coils"/>
    </source>
</evidence>
<feature type="coiled-coil region" evidence="1">
    <location>
        <begin position="449"/>
        <end position="483"/>
    </location>
</feature>
<name>A0A7M7N828_STRPU</name>